<sequence length="187" mass="22559">MRENEWTNSIKELLQESNLGDNIYFDTLNKVPYAQEILSYDLDFENDKEHTMSFETDLLVFEKEESIKPRIIIESKINSITTHDAITYSYKAQTHKNVTPYIRYGIMLGNRKHYPLPGRLFRHGTNFDFMISFRDFILSNDEKMVFIELIKKEISYSQKIEEMIYESRTKNRKHYYILQKELRLEEM</sequence>
<proteinExistence type="predicted"/>
<dbReference type="AlphaFoldDB" id="A0A410QGC9"/>
<name>A0A410QGC9_9FIRM</name>
<accession>A0A410QGC9</accession>
<dbReference type="OrthoDB" id="3078667at2"/>
<protein>
    <submittedName>
        <fullName evidence="1">Uncharacterized protein</fullName>
    </submittedName>
</protein>
<dbReference type="EMBL" id="CP035282">
    <property type="protein sequence ID" value="QAT62975.1"/>
    <property type="molecule type" value="Genomic_DNA"/>
</dbReference>
<dbReference type="RefSeq" id="WP_128753211.1">
    <property type="nucleotide sequence ID" value="NZ_CP035282.1"/>
</dbReference>
<dbReference type="KEGG" id="spoa:EQM13_16100"/>
<dbReference type="Proteomes" id="UP000287969">
    <property type="component" value="Chromosome"/>
</dbReference>
<keyword evidence="2" id="KW-1185">Reference proteome</keyword>
<evidence type="ECO:0000313" key="1">
    <source>
        <dbReference type="EMBL" id="QAT62975.1"/>
    </source>
</evidence>
<gene>
    <name evidence="1" type="ORF">EQM13_16100</name>
</gene>
<evidence type="ECO:0000313" key="2">
    <source>
        <dbReference type="Proteomes" id="UP000287969"/>
    </source>
</evidence>
<reference evidence="2" key="1">
    <citation type="submission" date="2019-01" db="EMBL/GenBank/DDBJ databases">
        <title>Draft genomes of a novel of Sporanaerobacter strains.</title>
        <authorList>
            <person name="Ma S."/>
        </authorList>
    </citation>
    <scope>NUCLEOTIDE SEQUENCE [LARGE SCALE GENOMIC DNA]</scope>
    <source>
        <strain evidence="2">NJN-17</strain>
    </source>
</reference>
<organism evidence="1 2">
    <name type="scientific">Acidilutibacter cellobiosedens</name>
    <dbReference type="NCBI Taxonomy" id="2507161"/>
    <lineage>
        <taxon>Bacteria</taxon>
        <taxon>Bacillati</taxon>
        <taxon>Bacillota</taxon>
        <taxon>Tissierellia</taxon>
        <taxon>Tissierellales</taxon>
        <taxon>Acidilutibacteraceae</taxon>
        <taxon>Acidilutibacter</taxon>
    </lineage>
</organism>